<protein>
    <submittedName>
        <fullName evidence="2">Uncharacterized protein</fullName>
    </submittedName>
</protein>
<dbReference type="Proteomes" id="UP001642484">
    <property type="component" value="Unassembled WGS sequence"/>
</dbReference>
<comment type="caution">
    <text evidence="2">The sequence shown here is derived from an EMBL/GenBank/DDBJ whole genome shotgun (WGS) entry which is preliminary data.</text>
</comment>
<feature type="chain" id="PRO_5046575719" evidence="1">
    <location>
        <begin position="18"/>
        <end position="258"/>
    </location>
</feature>
<feature type="signal peptide" evidence="1">
    <location>
        <begin position="1"/>
        <end position="17"/>
    </location>
</feature>
<evidence type="ECO:0000256" key="1">
    <source>
        <dbReference type="SAM" id="SignalP"/>
    </source>
</evidence>
<evidence type="ECO:0000313" key="3">
    <source>
        <dbReference type="Proteomes" id="UP001642484"/>
    </source>
</evidence>
<dbReference type="EMBL" id="CAXAMN010012102">
    <property type="protein sequence ID" value="CAK9037138.1"/>
    <property type="molecule type" value="Genomic_DNA"/>
</dbReference>
<accession>A0ABP0LDA1</accession>
<sequence length="258" mass="28677">MPWSVWHWVLLFAPAEGLIREFYTTNAACRQQYCINPVYPGLQDLPRLEKKRWAKIGLLNVSKSMDFCNATIDYNVALPMSGKNTSKAFIQELVQKQEQEAVQTYFIHLSAMGIEPWDHFRPFEDSSFQLRSCARAVARMACYTYFPAAIHNVPDGAEVRYHRPCDTGCESYIQACGVECCDESTVCAWNAPPTAALPMFQAEVADGDDPSCCPDKKANLTETSSPSSAPRHTQDADGHDITLLSGYAKASDGLCTGR</sequence>
<keyword evidence="1" id="KW-0732">Signal</keyword>
<organism evidence="2 3">
    <name type="scientific">Durusdinium trenchii</name>
    <dbReference type="NCBI Taxonomy" id="1381693"/>
    <lineage>
        <taxon>Eukaryota</taxon>
        <taxon>Sar</taxon>
        <taxon>Alveolata</taxon>
        <taxon>Dinophyceae</taxon>
        <taxon>Suessiales</taxon>
        <taxon>Symbiodiniaceae</taxon>
        <taxon>Durusdinium</taxon>
    </lineage>
</organism>
<keyword evidence="3" id="KW-1185">Reference proteome</keyword>
<gene>
    <name evidence="2" type="ORF">CCMP2556_LOCUS20553</name>
</gene>
<reference evidence="2 3" key="1">
    <citation type="submission" date="2024-02" db="EMBL/GenBank/DDBJ databases">
        <authorList>
            <person name="Chen Y."/>
            <person name="Shah S."/>
            <person name="Dougan E. K."/>
            <person name="Thang M."/>
            <person name="Chan C."/>
        </authorList>
    </citation>
    <scope>NUCLEOTIDE SEQUENCE [LARGE SCALE GENOMIC DNA]</scope>
</reference>
<name>A0ABP0LDA1_9DINO</name>
<evidence type="ECO:0000313" key="2">
    <source>
        <dbReference type="EMBL" id="CAK9037138.1"/>
    </source>
</evidence>
<proteinExistence type="predicted"/>